<dbReference type="Gene3D" id="2.20.50.20">
    <property type="entry name" value="Lipovitellin. Chain A, domain 3"/>
    <property type="match status" value="1"/>
</dbReference>
<dbReference type="SMART" id="SM00638">
    <property type="entry name" value="LPD_N"/>
    <property type="match status" value="1"/>
</dbReference>
<dbReference type="Pfam" id="PF09172">
    <property type="entry name" value="Vit_open_b-sht"/>
    <property type="match status" value="1"/>
</dbReference>
<dbReference type="InterPro" id="IPR001846">
    <property type="entry name" value="VWF_type-D"/>
</dbReference>
<dbReference type="InterPro" id="IPR015819">
    <property type="entry name" value="Lipid_transp_b-sht_shell"/>
</dbReference>
<comment type="caution">
    <text evidence="8">The sequence shown here is derived from an EMBL/GenBank/DDBJ whole genome shotgun (WGS) entry which is preliminary data.</text>
</comment>
<sequence>MAMSPFCLSLQNLCLFMLLIFSADCHKLHQGQLCKSTCPDVQKGRRHTYRYSTTITSAWKGPSSGGSQLALDCVVDIDVRPGCPEMILKLRNIQIKQSSSKRDNSVLRLKNIRESLEKNPLWFSLEGGKVTKLCPQEAEQVWTLNIKRSILSMFQTSHSGRVRETLREIDVYGTCMSSYEQRGPSLMKIRNIQQCLSDRINQFWRHSVPLKEGMTVSAGLTCIQFYDGTMLKKVNCTEIVSLIPLPALLEATETKTVSSLTLLRTLEVIPMNLGQIDGYLTSIMFEAESQTSGRHGGPSVQEVSNTVRRLCAHLADQQQQSELLLNLLLQLRSLSSHQLRDLWHEASFKCRDDWQPLVDMLSACGTEDCILVTTDLILNKEVDQDHILPLLNTISFASHPTSSMISHLSALLQIPLIRPKALLVVSSLVHSLCQQEQGPCNEISEVQQFVHVLKQSLEAGCEADDHFQITELLHVLKAVETAGAAVSDLISTLSHCVQNHSVPLELRLAAIRAFRRIPCHHDRRALAQAFQSQQENVEVRIAAYQQLMHCPNQKIFTIVKTVLSNEKSSQVGSFVWSHLFNIQKTEDPLKKDLMESLPDDIISKDFEAEPWKYSSHMDYTVDTGVAAANIEGAVVFSPESFLPRYAMANLTVHILGRAFNLLEISLRMENLEHFLKTFFEEHPLASGDHSRPKAQTDSMKHGQNGRNSDGCQSTGLSSIKTKFTEQRKRDDTFQCWINVKMFGNDLTFMTCDDLQAYQRKLSLSTAGVVVKLLKGQEIKISQRPIVLSEELVLPSLSGLPMRLSINMSTLFSLRLKGIANYKNWSHFSLAGYVKPNALVSISARAGVDGAFGRVGLEWVTQLKTFTSLDGAIYLHHGQSLKVVLNTPEDVMDILTFNSRMFRVSGDSKEELIATRNLKEKSTCTPKTWSKMVGWQLCSDVTYPLTLMGKGFPLLGPVLFTLRLQKLDKGLNQYLLEAAYTFIPQRNSWMPLEATLLLFLGTPQSIIPRDVSLDVNLSPKRLILKITHPLKNILIQAQLEELNNQHSGRIELLIDNIHHYFIKGLLEMVNLASETRAHFHLDAKVVADGHPFSFSVNTTNAHSRKFIIQTLLKNVFNKDASLSVQLERSLEDGQRHYSIDAGFRLPSTVSIRVLGLLKQRGPEWSSAVRVRYGLQEDSQNMQECHMTQNLHSESDPVQTYHIAATHELHCSHFINLNHKILLRHERSPIHVQSSLDISYGKQWNQSSNKHRILFNQSLRNQTGPGLTNYAVELSLRLLDRGLNYRTQLLHSYFKKQKSESSTHLKINYNNQIPLVAGVHWKDVSKTSLHKWEGSFNMDSPWLYVYIAQKLTQPQRGITQFSSEVTTRKLVNIRSVTLEGFFKDRGKERQGQLQIFTPTVSYIKVGGWSMLGKRGVKASYSISTAWTPALHGQISVGNGKQVKTLEISAGYGKQDLNISAVLSTLDKKLKKRLLMTTLTLSDLKNPYAEIQMEGAIEEIRKDRRVYQKRWKLNFRQPFKFLPQSLILQETFTSHLHQKVYTLESKVLVHGNKKAIHILTLGFQPQQPYVCCSLVQSFSTERIPQDSKICVTVQNKQNVHNIQGQLWTGKEEVFAAFGQVQLHDLTTSQQGITMKANLSQLFQLDFPNSVSLDTEVLRSHKNTSEFEYHSEWKIAIDDKNYHAHAAIAVSPFGNIGSSISLKADEKNVTLHFTQENKVTKGISAMCIHAGFHQTLFPGVTSDGHIHLAANSSSESVFLHCTVKKEEETFIAHLSGILPHDQLRLSLSGDLVNSIRDLAALPNSASLVGVLTLSKGLTEGELTLVVDDSVYGLEVTRQHKRSSGEELSALLCVVAMEESVCVNISSNMTQHGCRSLHTLLSHSFPWLHSAGLLFNSSAGVNMKWNDSRVCAQMELHAGASGLRATLEQSSHHTIQMTGHTQVKCTEEIDMGHLLGVCSGQDKEDSLKVGIKASISNSQSSAFSFDLQGHHNTSSIGLMVNISHNISALHLYLPFEFYSKSQLSHSRSSFKGTAELGMSGLTFEAEISSTNSGFKQVLVFNHSIPQLHSLPRNLTVKTRYGGKRGSHTLMHRAQWENQDLTQFDSSDGDTQLQQSYPELTGKAQGWGLDLRVENDTQRKLGDLSVNWNLFGSHDQVRIQGSWTLVSRQMDSFEQKKPFISTLAQFHIHALSHGPNHKYNSNNQDHLSRNHGKPINVSVTVSEHWHDDSSRGQACIFLSPGQMQSVLPLVEMEGCFAVAQEGKAYSQNTEIKWKDKRITQSMKYQGGVKGMHTLLVELRAQNVSPFPCPSHSLLTQIHTNLRDRLEHHVQIGLCPPQPALIWSGSHRVNSGKEMLYTHTRVSVSGHTQHNTFTLSLRNISSSQRSNYSLLTEWQVGNWSMELACSSLSSGRNVGIQVHAKLDRSEMLWLQGMLGKNCLRTAAGYDTETSDDIRLAFCSEGHHWFTLEAQRGGRGIENETLALISVGAANQSLLFQAKGCRECLWAAEARLQQLGYRIRSKLLDRVQRLQYLLLTFRRQAGDSMFLLELSEGPLSLTQRAETLLLQRAGALWKAWTTGPLRHSLAHSIPHMLQILHLMSQQVQQELRKPLATLAGAYHDVTGVRLDTAWQQGVQMWTRELTELLPAILYDPHLRAPSLTALHVAIFAADMVSQQTFQWMEARMAALLVGVRRQLLLMYKFSKSEGELILRVPLPVGPWLKVKEAGVTEVLLEEFVLKPLLALNSVSPTAELYRLKRKMMDSPVNYQAFLVADVYLVSFDGHLFKLPASCDFILAADVINHTFSIALKTVRFKRRSLEVQMQNTVIAIHPNGEVEVNCHVMNIPYTNHEVAIRKDGNIIEVSNERGLRVSCDPHLEVCSVILDGWLHGVSTGLLGTNDNEAANELLLPDGSQTHSVLQFTHSWQVDLECSSWKAEICQNGTADSLSCKFLFLSTNSPLSPCFRVVDPMQFILKCEELECIHDEHADVSKPAFCTLASAYIHLCHRNYVPLELPVQCV</sequence>
<feature type="compositionally biased region" description="Polar residues" evidence="4">
    <location>
        <begin position="704"/>
        <end position="714"/>
    </location>
</feature>
<feature type="domain" description="Vitellogenin" evidence="6">
    <location>
        <begin position="41"/>
        <end position="647"/>
    </location>
</feature>
<comment type="caution">
    <text evidence="3">Lacks conserved residue(s) required for the propagation of feature annotation.</text>
</comment>
<name>A0AAW2B171_CULAL</name>
<dbReference type="InterPro" id="IPR001747">
    <property type="entry name" value="Vitellogenin_N"/>
</dbReference>
<dbReference type="InterPro" id="IPR015816">
    <property type="entry name" value="Vitellinogen_b-sht_N"/>
</dbReference>
<evidence type="ECO:0000256" key="2">
    <source>
        <dbReference type="ARBA" id="ARBA00023180"/>
    </source>
</evidence>
<dbReference type="InterPro" id="IPR015255">
    <property type="entry name" value="Vitellinogen_open_b-sht"/>
</dbReference>
<dbReference type="SMART" id="SM01169">
    <property type="entry name" value="DUF1943"/>
    <property type="match status" value="1"/>
</dbReference>
<feature type="region of interest" description="Disordered" evidence="4">
    <location>
        <begin position="685"/>
        <end position="714"/>
    </location>
</feature>
<dbReference type="Gene3D" id="2.30.230.10">
    <property type="entry name" value="Lipovitellin, beta-sheet shell regions, chain A"/>
    <property type="match status" value="1"/>
</dbReference>
<evidence type="ECO:0000313" key="8">
    <source>
        <dbReference type="EMBL" id="KAK9979760.1"/>
    </source>
</evidence>
<feature type="signal peptide" evidence="5">
    <location>
        <begin position="1"/>
        <end position="25"/>
    </location>
</feature>
<dbReference type="PROSITE" id="PS51211">
    <property type="entry name" value="VITELLOGENIN"/>
    <property type="match status" value="1"/>
</dbReference>
<dbReference type="PANTHER" id="PTHR37860:SF2">
    <property type="entry name" value="VITELLOGENIN DOMAIN-CONTAINING PROTEIN"/>
    <property type="match status" value="1"/>
</dbReference>
<dbReference type="GO" id="GO:0005319">
    <property type="term" value="F:lipid transporter activity"/>
    <property type="evidence" value="ECO:0007669"/>
    <property type="project" value="InterPro"/>
</dbReference>
<evidence type="ECO:0000256" key="5">
    <source>
        <dbReference type="SAM" id="SignalP"/>
    </source>
</evidence>
<evidence type="ECO:0000256" key="1">
    <source>
        <dbReference type="ARBA" id="ARBA00022729"/>
    </source>
</evidence>
<evidence type="ECO:0008006" key="10">
    <source>
        <dbReference type="Google" id="ProtNLM"/>
    </source>
</evidence>
<dbReference type="InterPro" id="IPR015817">
    <property type="entry name" value="Vitellinogen_open_b-sht_sub1"/>
</dbReference>
<keyword evidence="1 5" id="KW-0732">Signal</keyword>
<dbReference type="Gene3D" id="1.25.10.20">
    <property type="entry name" value="Vitellinogen, superhelical"/>
    <property type="match status" value="1"/>
</dbReference>
<gene>
    <name evidence="8" type="ORF">ABG768_013174</name>
</gene>
<keyword evidence="9" id="KW-1185">Reference proteome</keyword>
<dbReference type="SUPFAM" id="SSF48431">
    <property type="entry name" value="Lipovitellin-phosvitin complex, superhelical domain"/>
    <property type="match status" value="1"/>
</dbReference>
<feature type="domain" description="VWFD" evidence="7">
    <location>
        <begin position="2758"/>
        <end position="2922"/>
    </location>
</feature>
<organism evidence="8 9">
    <name type="scientific">Culter alburnus</name>
    <name type="common">Topmouth culter</name>
    <dbReference type="NCBI Taxonomy" id="194366"/>
    <lineage>
        <taxon>Eukaryota</taxon>
        <taxon>Metazoa</taxon>
        <taxon>Chordata</taxon>
        <taxon>Craniata</taxon>
        <taxon>Vertebrata</taxon>
        <taxon>Euteleostomi</taxon>
        <taxon>Actinopterygii</taxon>
        <taxon>Neopterygii</taxon>
        <taxon>Teleostei</taxon>
        <taxon>Ostariophysi</taxon>
        <taxon>Cypriniformes</taxon>
        <taxon>Xenocyprididae</taxon>
        <taxon>Xenocypridinae</taxon>
        <taxon>Culter</taxon>
    </lineage>
</organism>
<evidence type="ECO:0000256" key="4">
    <source>
        <dbReference type="SAM" id="MobiDB-lite"/>
    </source>
</evidence>
<protein>
    <recommendedName>
        <fullName evidence="10">Vitellogenin domain-containing protein</fullName>
    </recommendedName>
</protein>
<dbReference type="SMART" id="SM00216">
    <property type="entry name" value="VWD"/>
    <property type="match status" value="1"/>
</dbReference>
<dbReference type="Pfam" id="PF00094">
    <property type="entry name" value="VWD"/>
    <property type="match status" value="1"/>
</dbReference>
<dbReference type="Pfam" id="PF01347">
    <property type="entry name" value="Vitellogenin_N"/>
    <property type="match status" value="1"/>
</dbReference>
<evidence type="ECO:0000259" key="6">
    <source>
        <dbReference type="PROSITE" id="PS51211"/>
    </source>
</evidence>
<proteinExistence type="predicted"/>
<accession>A0AAW2B171</accession>
<dbReference type="Gene3D" id="2.20.80.10">
    <property type="entry name" value="Lipovitellin-phosvitin complex, chain A, domain 4"/>
    <property type="match status" value="1"/>
</dbReference>
<evidence type="ECO:0000259" key="7">
    <source>
        <dbReference type="PROSITE" id="PS51233"/>
    </source>
</evidence>
<dbReference type="EMBL" id="JAWDJR010000002">
    <property type="protein sequence ID" value="KAK9979760.1"/>
    <property type="molecule type" value="Genomic_DNA"/>
</dbReference>
<dbReference type="SUPFAM" id="SSF56968">
    <property type="entry name" value="Lipovitellin-phosvitin complex, beta-sheet shell regions"/>
    <property type="match status" value="2"/>
</dbReference>
<evidence type="ECO:0000256" key="3">
    <source>
        <dbReference type="PROSITE-ProRule" id="PRU00557"/>
    </source>
</evidence>
<dbReference type="InterPro" id="IPR048484">
    <property type="entry name" value="LOC400499-like"/>
</dbReference>
<evidence type="ECO:0000313" key="9">
    <source>
        <dbReference type="Proteomes" id="UP001479290"/>
    </source>
</evidence>
<feature type="chain" id="PRO_5043329590" description="Vitellogenin domain-containing protein" evidence="5">
    <location>
        <begin position="26"/>
        <end position="3009"/>
    </location>
</feature>
<dbReference type="Proteomes" id="UP001479290">
    <property type="component" value="Unassembled WGS sequence"/>
</dbReference>
<dbReference type="PROSITE" id="PS51233">
    <property type="entry name" value="VWFD"/>
    <property type="match status" value="1"/>
</dbReference>
<dbReference type="PANTHER" id="PTHR37860">
    <property type="entry name" value="AGAP008810-PA"/>
    <property type="match status" value="1"/>
</dbReference>
<dbReference type="Pfam" id="PF21013">
    <property type="entry name" value="LOC400499"/>
    <property type="match status" value="1"/>
</dbReference>
<reference evidence="8 9" key="1">
    <citation type="submission" date="2024-05" db="EMBL/GenBank/DDBJ databases">
        <title>A high-quality chromosomal-level genome assembly of Topmouth culter (Culter alburnus).</title>
        <authorList>
            <person name="Zhao H."/>
        </authorList>
    </citation>
    <scope>NUCLEOTIDE SEQUENCE [LARGE SCALE GENOMIC DNA]</scope>
    <source>
        <strain evidence="8">CATC2023</strain>
        <tissue evidence="8">Muscle</tissue>
    </source>
</reference>
<keyword evidence="2" id="KW-0325">Glycoprotein</keyword>
<dbReference type="InterPro" id="IPR011030">
    <property type="entry name" value="Lipovitellin_superhlx_dom"/>
</dbReference>